<evidence type="ECO:0000313" key="4">
    <source>
        <dbReference type="Proteomes" id="UP001250214"/>
    </source>
</evidence>
<dbReference type="PANTHER" id="PTHR30290">
    <property type="entry name" value="PERIPLASMIC BINDING COMPONENT OF ABC TRANSPORTER"/>
    <property type="match status" value="1"/>
</dbReference>
<evidence type="ECO:0000256" key="1">
    <source>
        <dbReference type="SAM" id="SignalP"/>
    </source>
</evidence>
<sequence length="590" mass="64670">MRTRRGITGLTALGAAGALLVAAACAPGDPEEDTADGAPGLEGCAENPNECNSGEAADGGDITWVVNAQPGAWSSQSAAGGSVYTLQMLEGVIPFTGRFLPDGETYEYNMDLLAEEPELRDEDADQYEVDWAIAEDAVWNDGTPITYRDFEVSWMMASNDEELCQGCAARSTASTEIIEDISSDDDDDKTFTVTYEDQYPEWFGLFSQHAVGGGFYPAHVAEEEGFDLDDPEDVGEYFEWLDSNRPEYSGGPFEITDGDLENQVVKQPNENYYGEAANLDTIVVDFHDDEGGWVPALANDEIHGASPAQINTDVIEELEGMDGVDMDIAPGPAWEHVDINFDVPEFQDETLRRAMFTAIDVEDIVNRNFGDIFPEAEPKTNLSFFNDSEYHEDHVSETGHGSGDAEAALEMLEDEGYELDGDTLTLDGDEIGPFTLRSTSTDIRDTSMELIQAHLNEIGIEIQIEPTEDLGETLAEGDYDLMQFGWNTNPFFTAAPQQQWHSDSPSNFGGYANDEVDELTEAVATAPDLDTAAERANEAAQIVTEEAYILPLLEQPDYVFVSEEYVNIRDHLASSSRASYNVGEWGVLAE</sequence>
<dbReference type="InterPro" id="IPR039424">
    <property type="entry name" value="SBP_5"/>
</dbReference>
<organism evidence="3 4">
    <name type="scientific">Lipingzhangella rawalii</name>
    <dbReference type="NCBI Taxonomy" id="2055835"/>
    <lineage>
        <taxon>Bacteria</taxon>
        <taxon>Bacillati</taxon>
        <taxon>Actinomycetota</taxon>
        <taxon>Actinomycetes</taxon>
        <taxon>Streptosporangiales</taxon>
        <taxon>Nocardiopsidaceae</taxon>
        <taxon>Lipingzhangella</taxon>
    </lineage>
</organism>
<dbReference type="PANTHER" id="PTHR30290:SF65">
    <property type="entry name" value="MONOACYL PHOSPHATIDYLINOSITOL TETRAMANNOSIDE-BINDING PROTEIN LPQW-RELATED"/>
    <property type="match status" value="1"/>
</dbReference>
<dbReference type="RefSeq" id="WP_310911308.1">
    <property type="nucleotide sequence ID" value="NZ_JAVLVT010000002.1"/>
</dbReference>
<reference evidence="4" key="1">
    <citation type="submission" date="2023-07" db="EMBL/GenBank/DDBJ databases">
        <title>Novel species in the genus Lipingzhangella isolated from Sambhar Salt Lake.</title>
        <authorList>
            <person name="Jiya N."/>
            <person name="Kajale S."/>
            <person name="Sharma A."/>
        </authorList>
    </citation>
    <scope>NUCLEOTIDE SEQUENCE [LARGE SCALE GENOMIC DNA]</scope>
    <source>
        <strain evidence="4">LS1_29</strain>
    </source>
</reference>
<dbReference type="Proteomes" id="UP001250214">
    <property type="component" value="Unassembled WGS sequence"/>
</dbReference>
<name>A0ABU2H390_9ACTN</name>
<proteinExistence type="predicted"/>
<feature type="chain" id="PRO_5047336617" evidence="1">
    <location>
        <begin position="27"/>
        <end position="590"/>
    </location>
</feature>
<dbReference type="Pfam" id="PF00496">
    <property type="entry name" value="SBP_bac_5"/>
    <property type="match status" value="1"/>
</dbReference>
<feature type="domain" description="Solute-binding protein family 5" evidence="2">
    <location>
        <begin position="113"/>
        <end position="505"/>
    </location>
</feature>
<dbReference type="Gene3D" id="3.40.190.10">
    <property type="entry name" value="Periplasmic binding protein-like II"/>
    <property type="match status" value="1"/>
</dbReference>
<feature type="signal peptide" evidence="1">
    <location>
        <begin position="1"/>
        <end position="26"/>
    </location>
</feature>
<comment type="caution">
    <text evidence="3">The sequence shown here is derived from an EMBL/GenBank/DDBJ whole genome shotgun (WGS) entry which is preliminary data.</text>
</comment>
<dbReference type="Gene3D" id="3.10.105.10">
    <property type="entry name" value="Dipeptide-binding Protein, Domain 3"/>
    <property type="match status" value="1"/>
</dbReference>
<dbReference type="PROSITE" id="PS51257">
    <property type="entry name" value="PROKAR_LIPOPROTEIN"/>
    <property type="match status" value="1"/>
</dbReference>
<keyword evidence="4" id="KW-1185">Reference proteome</keyword>
<gene>
    <name evidence="3" type="ORF">RIF23_05610</name>
</gene>
<dbReference type="InterPro" id="IPR000914">
    <property type="entry name" value="SBP_5_dom"/>
</dbReference>
<evidence type="ECO:0000259" key="2">
    <source>
        <dbReference type="Pfam" id="PF00496"/>
    </source>
</evidence>
<dbReference type="SUPFAM" id="SSF53850">
    <property type="entry name" value="Periplasmic binding protein-like II"/>
    <property type="match status" value="1"/>
</dbReference>
<protein>
    <submittedName>
        <fullName evidence="3">ABC transporter family substrate-binding protein</fullName>
    </submittedName>
</protein>
<evidence type="ECO:0000313" key="3">
    <source>
        <dbReference type="EMBL" id="MDS1269768.1"/>
    </source>
</evidence>
<dbReference type="CDD" id="cd08501">
    <property type="entry name" value="PBP2_Lpqw"/>
    <property type="match status" value="1"/>
</dbReference>
<accession>A0ABU2H390</accession>
<dbReference type="EMBL" id="JAVLVT010000002">
    <property type="protein sequence ID" value="MDS1269768.1"/>
    <property type="molecule type" value="Genomic_DNA"/>
</dbReference>
<keyword evidence="1" id="KW-0732">Signal</keyword>